<keyword evidence="2" id="KW-0378">Hydrolase</keyword>
<dbReference type="SMART" id="SM00331">
    <property type="entry name" value="PP2C_SIG"/>
    <property type="match status" value="1"/>
</dbReference>
<dbReference type="EMBL" id="JBFTEG010000035">
    <property type="protein sequence ID" value="MEX6504645.1"/>
    <property type="molecule type" value="Genomic_DNA"/>
</dbReference>
<dbReference type="PROSITE" id="PS51746">
    <property type="entry name" value="PPM_2"/>
    <property type="match status" value="1"/>
</dbReference>
<protein>
    <submittedName>
        <fullName evidence="2">PP2C family serine/threonine-protein phosphatase</fullName>
        <ecNumber evidence="2">3.1.3.16</ecNumber>
    </submittedName>
</protein>
<comment type="caution">
    <text evidence="2">The sequence shown here is derived from an EMBL/GenBank/DDBJ whole genome shotgun (WGS) entry which is preliminary data.</text>
</comment>
<accession>A0ABV3YZ74</accession>
<dbReference type="SMART" id="SM00332">
    <property type="entry name" value="PP2Cc"/>
    <property type="match status" value="1"/>
</dbReference>
<organism evidence="2 3">
    <name type="scientific">Pseudomonas zhanjiangensis</name>
    <dbReference type="NCBI Taxonomy" id="3239015"/>
    <lineage>
        <taxon>Bacteria</taxon>
        <taxon>Pseudomonadati</taxon>
        <taxon>Pseudomonadota</taxon>
        <taxon>Gammaproteobacteria</taxon>
        <taxon>Pseudomonadales</taxon>
        <taxon>Pseudomonadaceae</taxon>
        <taxon>Pseudomonas</taxon>
    </lineage>
</organism>
<dbReference type="GO" id="GO:0004722">
    <property type="term" value="F:protein serine/threonine phosphatase activity"/>
    <property type="evidence" value="ECO:0007669"/>
    <property type="project" value="UniProtKB-EC"/>
</dbReference>
<gene>
    <name evidence="2" type="ORF">AB5S05_21595</name>
</gene>
<dbReference type="RefSeq" id="WP_369289568.1">
    <property type="nucleotide sequence ID" value="NZ_JBFTEG010000035.1"/>
</dbReference>
<dbReference type="SUPFAM" id="SSF81606">
    <property type="entry name" value="PP2C-like"/>
    <property type="match status" value="1"/>
</dbReference>
<dbReference type="InterPro" id="IPR015655">
    <property type="entry name" value="PP2C"/>
</dbReference>
<dbReference type="InterPro" id="IPR001932">
    <property type="entry name" value="PPM-type_phosphatase-like_dom"/>
</dbReference>
<sequence>MTPNDQPLAYAAQTVAGQVREHNEDALLCCPELGLWAVADGLGGHNCGEVASAMALQALQDACASGAALSEAVHAANGAVLAAAEADRECRGMGTTLVAVRFLGADFQIAWAGDSRAYRLDADGIACLSHDHSWVQAMIDAGQMSLDEARQHPRRGVIFQCLGRPDQALEVGLVEGHLQPHELLLLCSDGLTGELTDAQIQQLCANAGSLEAMVASLVGAANLMGGHDNISCIVLGREATVPAPVNAAKRPRGLLGRLFKPLRP</sequence>
<dbReference type="Gene3D" id="3.60.40.10">
    <property type="entry name" value="PPM-type phosphatase domain"/>
    <property type="match status" value="1"/>
</dbReference>
<dbReference type="Pfam" id="PF13672">
    <property type="entry name" value="PP2C_2"/>
    <property type="match status" value="1"/>
</dbReference>
<dbReference type="PANTHER" id="PTHR13832">
    <property type="entry name" value="PROTEIN PHOSPHATASE 2C"/>
    <property type="match status" value="1"/>
</dbReference>
<dbReference type="Proteomes" id="UP001560296">
    <property type="component" value="Unassembled WGS sequence"/>
</dbReference>
<dbReference type="InterPro" id="IPR036457">
    <property type="entry name" value="PPM-type-like_dom_sf"/>
</dbReference>
<dbReference type="PANTHER" id="PTHR13832:SF827">
    <property type="entry name" value="PROTEIN PHOSPHATASE 1L"/>
    <property type="match status" value="1"/>
</dbReference>
<evidence type="ECO:0000313" key="3">
    <source>
        <dbReference type="Proteomes" id="UP001560296"/>
    </source>
</evidence>
<dbReference type="EC" id="3.1.3.16" evidence="2"/>
<proteinExistence type="predicted"/>
<dbReference type="CDD" id="cd00143">
    <property type="entry name" value="PP2Cc"/>
    <property type="match status" value="1"/>
</dbReference>
<name>A0ABV3YZ74_9PSED</name>
<evidence type="ECO:0000313" key="2">
    <source>
        <dbReference type="EMBL" id="MEX6504645.1"/>
    </source>
</evidence>
<evidence type="ECO:0000259" key="1">
    <source>
        <dbReference type="PROSITE" id="PS51746"/>
    </source>
</evidence>
<keyword evidence="3" id="KW-1185">Reference proteome</keyword>
<feature type="domain" description="PPM-type phosphatase" evidence="1">
    <location>
        <begin position="9"/>
        <end position="237"/>
    </location>
</feature>
<reference evidence="2 3" key="1">
    <citation type="submission" date="2024-07" db="EMBL/GenBank/DDBJ databases">
        <authorList>
            <person name="Li M."/>
        </authorList>
    </citation>
    <scope>NUCLEOTIDE SEQUENCE [LARGE SCALE GENOMIC DNA]</scope>
    <source>
        <strain evidence="2 3">25A3E</strain>
    </source>
</reference>